<name>X6NMJ4_RETFI</name>
<evidence type="ECO:0000256" key="1">
    <source>
        <dbReference type="SAM" id="MobiDB-lite"/>
    </source>
</evidence>
<feature type="compositionally biased region" description="Polar residues" evidence="1">
    <location>
        <begin position="1"/>
        <end position="15"/>
    </location>
</feature>
<organism evidence="2 3">
    <name type="scientific">Reticulomyxa filosa</name>
    <dbReference type="NCBI Taxonomy" id="46433"/>
    <lineage>
        <taxon>Eukaryota</taxon>
        <taxon>Sar</taxon>
        <taxon>Rhizaria</taxon>
        <taxon>Retaria</taxon>
        <taxon>Foraminifera</taxon>
        <taxon>Monothalamids</taxon>
        <taxon>Reticulomyxidae</taxon>
        <taxon>Reticulomyxa</taxon>
    </lineage>
</organism>
<evidence type="ECO:0000313" key="3">
    <source>
        <dbReference type="Proteomes" id="UP000023152"/>
    </source>
</evidence>
<proteinExistence type="predicted"/>
<gene>
    <name evidence="2" type="ORF">RFI_10239</name>
</gene>
<protein>
    <submittedName>
        <fullName evidence="2">Uncharacterized protein</fullName>
    </submittedName>
</protein>
<dbReference type="EMBL" id="ASPP01007578">
    <property type="protein sequence ID" value="ETO26894.1"/>
    <property type="molecule type" value="Genomic_DNA"/>
</dbReference>
<accession>X6NMJ4</accession>
<comment type="caution">
    <text evidence="2">The sequence shown here is derived from an EMBL/GenBank/DDBJ whole genome shotgun (WGS) entry which is preliminary data.</text>
</comment>
<evidence type="ECO:0000313" key="2">
    <source>
        <dbReference type="EMBL" id="ETO26894.1"/>
    </source>
</evidence>
<dbReference type="Proteomes" id="UP000023152">
    <property type="component" value="Unassembled WGS sequence"/>
</dbReference>
<feature type="region of interest" description="Disordered" evidence="1">
    <location>
        <begin position="1"/>
        <end position="62"/>
    </location>
</feature>
<keyword evidence="3" id="KW-1185">Reference proteome</keyword>
<reference evidence="2 3" key="1">
    <citation type="journal article" date="2013" name="Curr. Biol.">
        <title>The Genome of the Foraminiferan Reticulomyxa filosa.</title>
        <authorList>
            <person name="Glockner G."/>
            <person name="Hulsmann N."/>
            <person name="Schleicher M."/>
            <person name="Noegel A.A."/>
            <person name="Eichinger L."/>
            <person name="Gallinger C."/>
            <person name="Pawlowski J."/>
            <person name="Sierra R."/>
            <person name="Euteneuer U."/>
            <person name="Pillet L."/>
            <person name="Moustafa A."/>
            <person name="Platzer M."/>
            <person name="Groth M."/>
            <person name="Szafranski K."/>
            <person name="Schliwa M."/>
        </authorList>
    </citation>
    <scope>NUCLEOTIDE SEQUENCE [LARGE SCALE GENOMIC DNA]</scope>
</reference>
<feature type="non-terminal residue" evidence="2">
    <location>
        <position position="93"/>
    </location>
</feature>
<sequence>MDKLNATSHSKQMEQWSAKAIASRQRLQAKQGDSMKRSFIHFNNKNKNNDNDNDDNDNIRNPNLVFDNTTGNYYMIYSTDYGVAKNQSNILIS</sequence>
<dbReference type="AlphaFoldDB" id="X6NMJ4"/>